<name>A0ABR7F1E4_9FIRM</name>
<protein>
    <submittedName>
        <fullName evidence="1">Uncharacterized protein</fullName>
    </submittedName>
</protein>
<dbReference type="RefSeq" id="WP_186840207.1">
    <property type="nucleotide sequence ID" value="NZ_JACOOZ010000003.1"/>
</dbReference>
<accession>A0ABR7F1E4</accession>
<sequence>MIKKVKEYFEYKKNLRTVKRNIVKFGSTALPLVNLITKNALDLINFATRVLDECNNLKEDELLDRLQSIIKESTSVLADKFETDEARLFEIVKYIVTLDKADIQKIITDAQVETLNKDK</sequence>
<comment type="caution">
    <text evidence="1">The sequence shown here is derived from an EMBL/GenBank/DDBJ whole genome shotgun (WGS) entry which is preliminary data.</text>
</comment>
<keyword evidence="2" id="KW-1185">Reference proteome</keyword>
<proteinExistence type="predicted"/>
<evidence type="ECO:0000313" key="1">
    <source>
        <dbReference type="EMBL" id="MBC5667426.1"/>
    </source>
</evidence>
<gene>
    <name evidence="1" type="ORF">H8S00_05435</name>
</gene>
<evidence type="ECO:0000313" key="2">
    <source>
        <dbReference type="Proteomes" id="UP000597877"/>
    </source>
</evidence>
<organism evidence="1 2">
    <name type="scientific">Eubacterium segne</name>
    <dbReference type="NCBI Taxonomy" id="2763045"/>
    <lineage>
        <taxon>Bacteria</taxon>
        <taxon>Bacillati</taxon>
        <taxon>Bacillota</taxon>
        <taxon>Clostridia</taxon>
        <taxon>Eubacteriales</taxon>
        <taxon>Eubacteriaceae</taxon>
        <taxon>Eubacterium</taxon>
    </lineage>
</organism>
<dbReference type="EMBL" id="JACOOZ010000003">
    <property type="protein sequence ID" value="MBC5667426.1"/>
    <property type="molecule type" value="Genomic_DNA"/>
</dbReference>
<dbReference type="Proteomes" id="UP000597877">
    <property type="component" value="Unassembled WGS sequence"/>
</dbReference>
<reference evidence="1 2" key="1">
    <citation type="submission" date="2020-08" db="EMBL/GenBank/DDBJ databases">
        <title>Genome public.</title>
        <authorList>
            <person name="Liu C."/>
            <person name="Sun Q."/>
        </authorList>
    </citation>
    <scope>NUCLEOTIDE SEQUENCE [LARGE SCALE GENOMIC DNA]</scope>
    <source>
        <strain evidence="1 2">BX4</strain>
    </source>
</reference>